<dbReference type="RefSeq" id="WP_230338938.1">
    <property type="nucleotide sequence ID" value="NZ_CP069798.1"/>
</dbReference>
<dbReference type="SMART" id="SM00458">
    <property type="entry name" value="RICIN"/>
    <property type="match status" value="1"/>
</dbReference>
<dbReference type="Proteomes" id="UP000653156">
    <property type="component" value="Chromosome"/>
</dbReference>
<keyword evidence="4" id="KW-1185">Reference proteome</keyword>
<evidence type="ECO:0000259" key="2">
    <source>
        <dbReference type="SMART" id="SM00458"/>
    </source>
</evidence>
<dbReference type="EMBL" id="CP069798">
    <property type="protein sequence ID" value="QRQ81640.1"/>
    <property type="molecule type" value="Genomic_DNA"/>
</dbReference>
<sequence>MMRQATVSTLVVAAGLLLAAAGQAQDVRPGVNMAQHNSLPNWSSGTGSSPHRGHGGMGIYPQPGYPGGGVHHYPAYPVQPGIGIGYQHGDTSVQVQLPVRTEVNINRNVRIYAPPGTTVIYGEGVPVGYPYNAAYNDAYPDHAPQRLLRSSNGLCVDAGEVRPQGGGTVLTTGACHGRIGQQWRWQQGRLAVAGLCLDAMGGGQAGAPVGTFPCSGSIDQQWQWQGGQIRHVGSGLCLDSSDNVLRTQRCGGNAGQYFSW</sequence>
<dbReference type="SUPFAM" id="SSF50370">
    <property type="entry name" value="Ricin B-like lectins"/>
    <property type="match status" value="1"/>
</dbReference>
<feature type="signal peptide" evidence="1">
    <location>
        <begin position="1"/>
        <end position="24"/>
    </location>
</feature>
<proteinExistence type="predicted"/>
<name>A0A892ZGG8_9NEIS</name>
<accession>A0A892ZGG8</accession>
<keyword evidence="1" id="KW-0732">Signal</keyword>
<dbReference type="CDD" id="cd00161">
    <property type="entry name" value="beta-trefoil_Ricin-like"/>
    <property type="match status" value="1"/>
</dbReference>
<organism evidence="3 4">
    <name type="scientific">Paralysiella testudinis</name>
    <dbReference type="NCBI Taxonomy" id="2809020"/>
    <lineage>
        <taxon>Bacteria</taxon>
        <taxon>Pseudomonadati</taxon>
        <taxon>Pseudomonadota</taxon>
        <taxon>Betaproteobacteria</taxon>
        <taxon>Neisseriales</taxon>
        <taxon>Neisseriaceae</taxon>
        <taxon>Paralysiella</taxon>
    </lineage>
</organism>
<evidence type="ECO:0000256" key="1">
    <source>
        <dbReference type="SAM" id="SignalP"/>
    </source>
</evidence>
<dbReference type="InterPro" id="IPR000772">
    <property type="entry name" value="Ricin_B_lectin"/>
</dbReference>
<protein>
    <submittedName>
        <fullName evidence="3">RICIN domain-containing protein</fullName>
    </submittedName>
</protein>
<feature type="domain" description="Ricin B lectin" evidence="2">
    <location>
        <begin position="144"/>
        <end position="259"/>
    </location>
</feature>
<evidence type="ECO:0000313" key="4">
    <source>
        <dbReference type="Proteomes" id="UP000653156"/>
    </source>
</evidence>
<dbReference type="AlphaFoldDB" id="A0A892ZGG8"/>
<dbReference type="PROSITE" id="PS50231">
    <property type="entry name" value="RICIN_B_LECTIN"/>
    <property type="match status" value="1"/>
</dbReference>
<dbReference type="KEGG" id="ptes:JQU52_13245"/>
<dbReference type="Pfam" id="PF00652">
    <property type="entry name" value="Ricin_B_lectin"/>
    <property type="match status" value="1"/>
</dbReference>
<dbReference type="Gene3D" id="2.80.10.50">
    <property type="match status" value="1"/>
</dbReference>
<dbReference type="InterPro" id="IPR035992">
    <property type="entry name" value="Ricin_B-like_lectins"/>
</dbReference>
<feature type="chain" id="PRO_5034655855" evidence="1">
    <location>
        <begin position="25"/>
        <end position="260"/>
    </location>
</feature>
<reference evidence="3" key="1">
    <citation type="submission" date="2021-02" db="EMBL/GenBank/DDBJ databases">
        <title>Neisseriaceae sp. 26B isolated from the cloaca of a Common Toad-headed Turtle (Mesoclemmys nasuta).</title>
        <authorList>
            <person name="Spergser J."/>
            <person name="Busse H.-J."/>
        </authorList>
    </citation>
    <scope>NUCLEOTIDE SEQUENCE</scope>
    <source>
        <strain evidence="3">26B</strain>
    </source>
</reference>
<gene>
    <name evidence="3" type="ORF">JQU52_13245</name>
</gene>
<evidence type="ECO:0000313" key="3">
    <source>
        <dbReference type="EMBL" id="QRQ81640.1"/>
    </source>
</evidence>